<dbReference type="InterPro" id="IPR055173">
    <property type="entry name" value="NrdR-like_N"/>
</dbReference>
<keyword evidence="7 9" id="KW-0238">DNA-binding</keyword>
<comment type="caution">
    <text evidence="11">The sequence shown here is derived from an EMBL/GenBank/DDBJ whole genome shotgun (WGS) entry which is preliminary data.</text>
</comment>
<dbReference type="PANTHER" id="PTHR30455:SF2">
    <property type="entry name" value="TRANSCRIPTIONAL REPRESSOR NRDR"/>
    <property type="match status" value="1"/>
</dbReference>
<dbReference type="PANTHER" id="PTHR30455">
    <property type="entry name" value="TRANSCRIPTIONAL REPRESSOR NRDR"/>
    <property type="match status" value="1"/>
</dbReference>
<dbReference type="NCBIfam" id="TIGR00244">
    <property type="entry name" value="transcriptional regulator NrdR"/>
    <property type="match status" value="1"/>
</dbReference>
<keyword evidence="6 9" id="KW-0805">Transcription regulation</keyword>
<dbReference type="RefSeq" id="WP_243375885.1">
    <property type="nucleotide sequence ID" value="NZ_JAKZJU020000001.1"/>
</dbReference>
<sequence>MRCPFCHSNETQVIDSRSSEEGWAIRRRRKCPNCGKRFTTYERVELALPAIIKKGGARTEFDAKKLRASMMLALRKRPVPLEKIDEAVSSIEQRLMALGEREVKSEKVGLYVLDELRRLDSVAYIRFASVYFNVEKPEAFVELLREATEGKGDKH</sequence>
<dbReference type="Pfam" id="PF03477">
    <property type="entry name" value="ATP-cone"/>
    <property type="match status" value="1"/>
</dbReference>
<comment type="cofactor">
    <cofactor evidence="9">
        <name>Zn(2+)</name>
        <dbReference type="ChEBI" id="CHEBI:29105"/>
    </cofactor>
    <text evidence="9">Binds 1 zinc ion.</text>
</comment>
<evidence type="ECO:0000259" key="10">
    <source>
        <dbReference type="PROSITE" id="PS51161"/>
    </source>
</evidence>
<keyword evidence="12" id="KW-1185">Reference proteome</keyword>
<reference evidence="11" key="1">
    <citation type="submission" date="2023-03" db="EMBL/GenBank/DDBJ databases">
        <title>Mesosutterella sp. nov. isolated from porcine feces.</title>
        <authorList>
            <person name="Yu S."/>
        </authorList>
    </citation>
    <scope>NUCLEOTIDE SEQUENCE</scope>
    <source>
        <strain evidence="11">AGMB02718</strain>
    </source>
</reference>
<dbReference type="InterPro" id="IPR005144">
    <property type="entry name" value="ATP-cone_dom"/>
</dbReference>
<evidence type="ECO:0000313" key="12">
    <source>
        <dbReference type="Proteomes" id="UP001165481"/>
    </source>
</evidence>
<evidence type="ECO:0000256" key="1">
    <source>
        <dbReference type="ARBA" id="ARBA00022491"/>
    </source>
</evidence>
<keyword evidence="4 9" id="KW-0863">Zinc-finger</keyword>
<accession>A0ABT7IMX7</accession>
<gene>
    <name evidence="9 11" type="primary">nrdR</name>
    <name evidence="11" type="ORF">MUN46_001680</name>
</gene>
<evidence type="ECO:0000256" key="5">
    <source>
        <dbReference type="ARBA" id="ARBA00022840"/>
    </source>
</evidence>
<keyword evidence="1 9" id="KW-0678">Repressor</keyword>
<dbReference type="Pfam" id="PF22811">
    <property type="entry name" value="Zn_ribbon_NrdR"/>
    <property type="match status" value="1"/>
</dbReference>
<keyword evidence="2 9" id="KW-0479">Metal-binding</keyword>
<dbReference type="HAMAP" id="MF_00440">
    <property type="entry name" value="NrdR"/>
    <property type="match status" value="1"/>
</dbReference>
<dbReference type="InterPro" id="IPR003796">
    <property type="entry name" value="RNR_NrdR-like"/>
</dbReference>
<keyword evidence="3 9" id="KW-0547">Nucleotide-binding</keyword>
<dbReference type="Proteomes" id="UP001165481">
    <property type="component" value="Unassembled WGS sequence"/>
</dbReference>
<evidence type="ECO:0000256" key="2">
    <source>
        <dbReference type="ARBA" id="ARBA00022723"/>
    </source>
</evidence>
<comment type="function">
    <text evidence="9">Negatively regulates transcription of bacterial ribonucleotide reductase nrd genes and operons by binding to NrdR-boxes.</text>
</comment>
<protein>
    <recommendedName>
        <fullName evidence="9">Transcriptional repressor NrdR</fullName>
    </recommendedName>
</protein>
<keyword evidence="9" id="KW-0862">Zinc</keyword>
<dbReference type="EMBL" id="JAKZJU020000001">
    <property type="protein sequence ID" value="MDL2058667.1"/>
    <property type="molecule type" value="Genomic_DNA"/>
</dbReference>
<name>A0ABT7IMX7_9BURK</name>
<evidence type="ECO:0000256" key="3">
    <source>
        <dbReference type="ARBA" id="ARBA00022741"/>
    </source>
</evidence>
<organism evidence="11 12">
    <name type="scientific">Mesosutterella faecium</name>
    <dbReference type="NCBI Taxonomy" id="2925194"/>
    <lineage>
        <taxon>Bacteria</taxon>
        <taxon>Pseudomonadati</taxon>
        <taxon>Pseudomonadota</taxon>
        <taxon>Betaproteobacteria</taxon>
        <taxon>Burkholderiales</taxon>
        <taxon>Sutterellaceae</taxon>
        <taxon>Mesosutterella</taxon>
    </lineage>
</organism>
<evidence type="ECO:0000256" key="6">
    <source>
        <dbReference type="ARBA" id="ARBA00023015"/>
    </source>
</evidence>
<keyword evidence="8 9" id="KW-0804">Transcription</keyword>
<evidence type="ECO:0000256" key="8">
    <source>
        <dbReference type="ARBA" id="ARBA00023163"/>
    </source>
</evidence>
<evidence type="ECO:0000313" key="11">
    <source>
        <dbReference type="EMBL" id="MDL2058667.1"/>
    </source>
</evidence>
<evidence type="ECO:0000256" key="7">
    <source>
        <dbReference type="ARBA" id="ARBA00023125"/>
    </source>
</evidence>
<evidence type="ECO:0000256" key="9">
    <source>
        <dbReference type="HAMAP-Rule" id="MF_00440"/>
    </source>
</evidence>
<feature type="domain" description="ATP-cone" evidence="10">
    <location>
        <begin position="49"/>
        <end position="139"/>
    </location>
</feature>
<proteinExistence type="inferred from homology"/>
<feature type="zinc finger region" evidence="9">
    <location>
        <begin position="3"/>
        <end position="34"/>
    </location>
</feature>
<evidence type="ECO:0000256" key="4">
    <source>
        <dbReference type="ARBA" id="ARBA00022771"/>
    </source>
</evidence>
<dbReference type="PROSITE" id="PS51161">
    <property type="entry name" value="ATP_CONE"/>
    <property type="match status" value="1"/>
</dbReference>
<comment type="similarity">
    <text evidence="9">Belongs to the NrdR family.</text>
</comment>
<keyword evidence="5 9" id="KW-0067">ATP-binding</keyword>